<evidence type="ECO:0000313" key="3">
    <source>
        <dbReference type="Proteomes" id="UP001470230"/>
    </source>
</evidence>
<feature type="transmembrane region" description="Helical" evidence="1">
    <location>
        <begin position="7"/>
        <end position="28"/>
    </location>
</feature>
<comment type="caution">
    <text evidence="2">The sequence shown here is derived from an EMBL/GenBank/DDBJ whole genome shotgun (WGS) entry which is preliminary data.</text>
</comment>
<dbReference type="InterPro" id="IPR037185">
    <property type="entry name" value="EmrE-like"/>
</dbReference>
<feature type="transmembrane region" description="Helical" evidence="1">
    <location>
        <begin position="161"/>
        <end position="181"/>
    </location>
</feature>
<feature type="transmembrane region" description="Helical" evidence="1">
    <location>
        <begin position="264"/>
        <end position="285"/>
    </location>
</feature>
<gene>
    <name evidence="2" type="ORF">M9Y10_038760</name>
</gene>
<feature type="transmembrane region" description="Helical" evidence="1">
    <location>
        <begin position="40"/>
        <end position="59"/>
    </location>
</feature>
<accession>A0ABR2KAA8</accession>
<evidence type="ECO:0008006" key="4">
    <source>
        <dbReference type="Google" id="ProtNLM"/>
    </source>
</evidence>
<keyword evidence="1" id="KW-0472">Membrane</keyword>
<feature type="transmembrane region" description="Helical" evidence="1">
    <location>
        <begin position="106"/>
        <end position="125"/>
    </location>
</feature>
<proteinExistence type="predicted"/>
<dbReference type="EMBL" id="JAPFFF010000006">
    <property type="protein sequence ID" value="KAK8887706.1"/>
    <property type="molecule type" value="Genomic_DNA"/>
</dbReference>
<keyword evidence="3" id="KW-1185">Reference proteome</keyword>
<feature type="transmembrane region" description="Helical" evidence="1">
    <location>
        <begin position="80"/>
        <end position="100"/>
    </location>
</feature>
<feature type="transmembrane region" description="Helical" evidence="1">
    <location>
        <begin position="132"/>
        <end position="149"/>
    </location>
</feature>
<feature type="transmembrane region" description="Helical" evidence="1">
    <location>
        <begin position="236"/>
        <end position="257"/>
    </location>
</feature>
<dbReference type="SUPFAM" id="SSF103481">
    <property type="entry name" value="Multidrug resistance efflux transporter EmrE"/>
    <property type="match status" value="1"/>
</dbReference>
<reference evidence="2 3" key="1">
    <citation type="submission" date="2024-04" db="EMBL/GenBank/DDBJ databases">
        <title>Tritrichomonas musculus Genome.</title>
        <authorList>
            <person name="Alves-Ferreira E."/>
            <person name="Grigg M."/>
            <person name="Lorenzi H."/>
            <person name="Galac M."/>
        </authorList>
    </citation>
    <scope>NUCLEOTIDE SEQUENCE [LARGE SCALE GENOMIC DNA]</scope>
    <source>
        <strain evidence="2 3">EAF2021</strain>
    </source>
</reference>
<feature type="transmembrane region" description="Helical" evidence="1">
    <location>
        <begin position="291"/>
        <end position="310"/>
    </location>
</feature>
<evidence type="ECO:0000313" key="2">
    <source>
        <dbReference type="EMBL" id="KAK8887706.1"/>
    </source>
</evidence>
<evidence type="ECO:0000256" key="1">
    <source>
        <dbReference type="SAM" id="Phobius"/>
    </source>
</evidence>
<protein>
    <recommendedName>
        <fullName evidence="4">Sugar phosphate transporter domain-containing protein</fullName>
    </recommendedName>
</protein>
<name>A0ABR2KAA8_9EUKA</name>
<dbReference type="Proteomes" id="UP001470230">
    <property type="component" value="Unassembled WGS sequence"/>
</dbReference>
<feature type="transmembrane region" description="Helical" evidence="1">
    <location>
        <begin position="202"/>
        <end position="224"/>
    </location>
</feature>
<keyword evidence="1" id="KW-0812">Transmembrane</keyword>
<organism evidence="2 3">
    <name type="scientific">Tritrichomonas musculus</name>
    <dbReference type="NCBI Taxonomy" id="1915356"/>
    <lineage>
        <taxon>Eukaryota</taxon>
        <taxon>Metamonada</taxon>
        <taxon>Parabasalia</taxon>
        <taxon>Tritrichomonadida</taxon>
        <taxon>Tritrichomonadidae</taxon>
        <taxon>Tritrichomonas</taxon>
    </lineage>
</organism>
<sequence length="342" mass="39252">MDNKCKGSLIFGGTHLLQFVFVSANSFFKKEFFKFAPYPLFISFMNGVFMLPLAFFVTWSAHKFKKSISFLKVPDSVWPWLLLSSLVNTFGIIVINIGFFASALDFVLLFRLTGLFWNGIFGFLFLGERLNLLGFASLLIVLCGIILIIKDFEWTTAKLPSTTQILLQMISILLHSINLLFNKKVINILSRIETDFQLLDFLFWKSTLILPISFLSSIFFEKIAWDNVSSIFTLKFFFWIIFGTILHQSLHVTITYVQKITSMISMGVIAQLRVIGTLVISHFAYNETNWNFSKLFGTVLLFSGGVLYSISRMTMERSRSSETVNQDEEFLIDNKYKSSNLL</sequence>
<keyword evidence="1" id="KW-1133">Transmembrane helix</keyword>